<evidence type="ECO:0000256" key="5">
    <source>
        <dbReference type="ARBA" id="ARBA00022692"/>
    </source>
</evidence>
<feature type="transmembrane region" description="Helical" evidence="8">
    <location>
        <begin position="244"/>
        <end position="270"/>
    </location>
</feature>
<dbReference type="InterPro" id="IPR036259">
    <property type="entry name" value="MFS_trans_sf"/>
</dbReference>
<dbReference type="PRINTS" id="PR01036">
    <property type="entry name" value="TCRTETB"/>
</dbReference>
<reference evidence="11" key="1">
    <citation type="journal article" date="2019" name="Int. J. Syst. Evol. Microbiol.">
        <title>The Global Catalogue of Microorganisms (GCM) 10K type strain sequencing project: providing services to taxonomists for standard genome sequencing and annotation.</title>
        <authorList>
            <consortium name="The Broad Institute Genomics Platform"/>
            <consortium name="The Broad Institute Genome Sequencing Center for Infectious Disease"/>
            <person name="Wu L."/>
            <person name="Ma J."/>
        </authorList>
    </citation>
    <scope>NUCLEOTIDE SEQUENCE [LARGE SCALE GENOMIC DNA]</scope>
    <source>
        <strain evidence="11">CGMCC 1.15772</strain>
    </source>
</reference>
<feature type="transmembrane region" description="Helical" evidence="8">
    <location>
        <begin position="383"/>
        <end position="404"/>
    </location>
</feature>
<dbReference type="InterPro" id="IPR020846">
    <property type="entry name" value="MFS_dom"/>
</dbReference>
<dbReference type="Proteomes" id="UP001596507">
    <property type="component" value="Unassembled WGS sequence"/>
</dbReference>
<feature type="transmembrane region" description="Helical" evidence="8">
    <location>
        <begin position="62"/>
        <end position="82"/>
    </location>
</feature>
<comment type="caution">
    <text evidence="10">The sequence shown here is derived from an EMBL/GenBank/DDBJ whole genome shotgun (WGS) entry which is preliminary data.</text>
</comment>
<feature type="transmembrane region" description="Helical" evidence="8">
    <location>
        <begin position="24"/>
        <end position="50"/>
    </location>
</feature>
<evidence type="ECO:0000256" key="2">
    <source>
        <dbReference type="ARBA" id="ARBA00008537"/>
    </source>
</evidence>
<feature type="transmembrane region" description="Helical" evidence="8">
    <location>
        <begin position="152"/>
        <end position="171"/>
    </location>
</feature>
<keyword evidence="6 8" id="KW-1133">Transmembrane helix</keyword>
<feature type="transmembrane region" description="Helical" evidence="8">
    <location>
        <begin position="291"/>
        <end position="317"/>
    </location>
</feature>
<keyword evidence="7 8" id="KW-0472">Membrane</keyword>
<dbReference type="Pfam" id="PF07690">
    <property type="entry name" value="MFS_1"/>
    <property type="match status" value="1"/>
</dbReference>
<comment type="similarity">
    <text evidence="2">Belongs to the major facilitator superfamily. EmrB family.</text>
</comment>
<keyword evidence="5 8" id="KW-0812">Transmembrane</keyword>
<evidence type="ECO:0000313" key="11">
    <source>
        <dbReference type="Proteomes" id="UP001596507"/>
    </source>
</evidence>
<evidence type="ECO:0000256" key="6">
    <source>
        <dbReference type="ARBA" id="ARBA00022989"/>
    </source>
</evidence>
<feature type="transmembrane region" description="Helical" evidence="8">
    <location>
        <begin position="329"/>
        <end position="347"/>
    </location>
</feature>
<feature type="transmembrane region" description="Helical" evidence="8">
    <location>
        <begin position="119"/>
        <end position="140"/>
    </location>
</feature>
<keyword evidence="11" id="KW-1185">Reference proteome</keyword>
<keyword evidence="4" id="KW-1003">Cell membrane</keyword>
<dbReference type="EMBL" id="JBHTBE010000001">
    <property type="protein sequence ID" value="MFC7268655.1"/>
    <property type="molecule type" value="Genomic_DNA"/>
</dbReference>
<dbReference type="Gene3D" id="1.20.1250.20">
    <property type="entry name" value="MFS general substrate transporter like domains"/>
    <property type="match status" value="1"/>
</dbReference>
<evidence type="ECO:0000256" key="4">
    <source>
        <dbReference type="ARBA" id="ARBA00022475"/>
    </source>
</evidence>
<evidence type="ECO:0000256" key="3">
    <source>
        <dbReference type="ARBA" id="ARBA00022448"/>
    </source>
</evidence>
<comment type="subcellular location">
    <subcellularLocation>
        <location evidence="1">Cell membrane</location>
        <topology evidence="1">Multi-pass membrane protein</topology>
    </subcellularLocation>
</comment>
<feature type="transmembrane region" description="Helical" evidence="8">
    <location>
        <begin position="416"/>
        <end position="443"/>
    </location>
</feature>
<evidence type="ECO:0000256" key="1">
    <source>
        <dbReference type="ARBA" id="ARBA00004651"/>
    </source>
</evidence>
<dbReference type="RefSeq" id="WP_262873541.1">
    <property type="nucleotide sequence ID" value="NZ_BAABKW010000002.1"/>
</dbReference>
<keyword evidence="3" id="KW-0813">Transport</keyword>
<accession>A0ABW2HDT0</accession>
<feature type="transmembrane region" description="Helical" evidence="8">
    <location>
        <begin position="463"/>
        <end position="486"/>
    </location>
</feature>
<protein>
    <submittedName>
        <fullName evidence="10">DHA2 family efflux MFS transporter permease subunit</fullName>
    </submittedName>
</protein>
<proteinExistence type="inferred from homology"/>
<dbReference type="SUPFAM" id="SSF103473">
    <property type="entry name" value="MFS general substrate transporter"/>
    <property type="match status" value="1"/>
</dbReference>
<evidence type="ECO:0000313" key="10">
    <source>
        <dbReference type="EMBL" id="MFC7268655.1"/>
    </source>
</evidence>
<dbReference type="InterPro" id="IPR004638">
    <property type="entry name" value="EmrB-like"/>
</dbReference>
<dbReference type="InterPro" id="IPR011701">
    <property type="entry name" value="MFS"/>
</dbReference>
<feature type="transmembrane region" description="Helical" evidence="8">
    <location>
        <begin position="177"/>
        <end position="199"/>
    </location>
</feature>
<evidence type="ECO:0000256" key="7">
    <source>
        <dbReference type="ARBA" id="ARBA00023136"/>
    </source>
</evidence>
<name>A0ABW2HDT0_9MICO</name>
<feature type="domain" description="Major facilitator superfamily (MFS) profile" evidence="9">
    <location>
        <begin position="24"/>
        <end position="490"/>
    </location>
</feature>
<evidence type="ECO:0000256" key="8">
    <source>
        <dbReference type="SAM" id="Phobius"/>
    </source>
</evidence>
<feature type="transmembrane region" description="Helical" evidence="8">
    <location>
        <begin position="89"/>
        <end position="107"/>
    </location>
</feature>
<dbReference type="PROSITE" id="PS50850">
    <property type="entry name" value="MFS"/>
    <property type="match status" value="1"/>
</dbReference>
<dbReference type="Gene3D" id="1.20.1720.10">
    <property type="entry name" value="Multidrug resistance protein D"/>
    <property type="match status" value="1"/>
</dbReference>
<organism evidence="10 11">
    <name type="scientific">Microbacterium fluvii</name>
    <dbReference type="NCBI Taxonomy" id="415215"/>
    <lineage>
        <taxon>Bacteria</taxon>
        <taxon>Bacillati</taxon>
        <taxon>Actinomycetota</taxon>
        <taxon>Actinomycetes</taxon>
        <taxon>Micrococcales</taxon>
        <taxon>Microbacteriaceae</taxon>
        <taxon>Microbacterium</taxon>
    </lineage>
</organism>
<dbReference type="PANTHER" id="PTHR42718">
    <property type="entry name" value="MAJOR FACILITATOR SUPERFAMILY MULTIDRUG TRANSPORTER MFSC"/>
    <property type="match status" value="1"/>
</dbReference>
<feature type="transmembrane region" description="Helical" evidence="8">
    <location>
        <begin position="211"/>
        <end position="232"/>
    </location>
</feature>
<feature type="transmembrane region" description="Helical" evidence="8">
    <location>
        <begin position="359"/>
        <end position="377"/>
    </location>
</feature>
<dbReference type="NCBIfam" id="TIGR00711">
    <property type="entry name" value="efflux_EmrB"/>
    <property type="match status" value="1"/>
</dbReference>
<gene>
    <name evidence="10" type="ORF">ACFQRL_06770</name>
</gene>
<dbReference type="PANTHER" id="PTHR42718:SF9">
    <property type="entry name" value="MAJOR FACILITATOR SUPERFAMILY MULTIDRUG TRANSPORTER MFSC"/>
    <property type="match status" value="1"/>
</dbReference>
<sequence>MAATDTASTPTVRTAQLTSEQTRVIWLLLAAAFVAILNETTMGMAIPHLITDLGITALAAQWLTTAFMLTMAVVIPISGFLLQRFTTRQVFVTAMTLFSAGTLIAFLSPGFTMLLVARVVQASGTAIMMPLLMTTLMTVVPAHARGRMMGRVSIVIALAPAIGPTLSGLLLETVGWRWIFGVVLPIALVALFAGAKWIHNLGEPTHAPIDILSVVLSAFGFGGIVYGLSLIGGASSHGGTEAEAAAAAASTTMLVVSFVVGGIALGLFLWRQVVLQRVDDALLDLRVFRSANFSLAVAQLTIMSAAFFGAITVLPLYLQNVLGHPAIEAGLAVLPGSLVMGFAGPVIGRIYDARGTRTLLIPGAIITVGMLWYYTTFDEHTSIWLVAGAQTVLSLGLALSFTPLFTASLGSLEPRFYSYGSAVVGTVQQVAGAAGIALMITVMTSATADAAASGATEAAAGAAGTHAAFLVAAIVSLPLLVGAALIRKPEDDGVAAVAAH</sequence>
<evidence type="ECO:0000259" key="9">
    <source>
        <dbReference type="PROSITE" id="PS50850"/>
    </source>
</evidence>